<gene>
    <name evidence="1" type="ORF">AK812_SmicGene31181</name>
</gene>
<comment type="caution">
    <text evidence="1">The sequence shown here is derived from an EMBL/GenBank/DDBJ whole genome shotgun (WGS) entry which is preliminary data.</text>
</comment>
<reference evidence="1 2" key="1">
    <citation type="submission" date="2016-02" db="EMBL/GenBank/DDBJ databases">
        <title>Genome analysis of coral dinoflagellate symbionts highlights evolutionary adaptations to a symbiotic lifestyle.</title>
        <authorList>
            <person name="Aranda M."/>
            <person name="Li Y."/>
            <person name="Liew Y.J."/>
            <person name="Baumgarten S."/>
            <person name="Simakov O."/>
            <person name="Wilson M."/>
            <person name="Piel J."/>
            <person name="Ashoor H."/>
            <person name="Bougouffa S."/>
            <person name="Bajic V.B."/>
            <person name="Ryu T."/>
            <person name="Ravasi T."/>
            <person name="Bayer T."/>
            <person name="Micklem G."/>
            <person name="Kim H."/>
            <person name="Bhak J."/>
            <person name="Lajeunesse T.C."/>
            <person name="Voolstra C.R."/>
        </authorList>
    </citation>
    <scope>NUCLEOTIDE SEQUENCE [LARGE SCALE GENOMIC DNA]</scope>
    <source>
        <strain evidence="1 2">CCMP2467</strain>
    </source>
</reference>
<accession>A0A1Q9CXB9</accession>
<evidence type="ECO:0000313" key="2">
    <source>
        <dbReference type="Proteomes" id="UP000186817"/>
    </source>
</evidence>
<proteinExistence type="predicted"/>
<keyword evidence="2" id="KW-1185">Reference proteome</keyword>
<organism evidence="1 2">
    <name type="scientific">Symbiodinium microadriaticum</name>
    <name type="common">Dinoflagellate</name>
    <name type="synonym">Zooxanthella microadriatica</name>
    <dbReference type="NCBI Taxonomy" id="2951"/>
    <lineage>
        <taxon>Eukaryota</taxon>
        <taxon>Sar</taxon>
        <taxon>Alveolata</taxon>
        <taxon>Dinophyceae</taxon>
        <taxon>Suessiales</taxon>
        <taxon>Symbiodiniaceae</taxon>
        <taxon>Symbiodinium</taxon>
    </lineage>
</organism>
<name>A0A1Q9CXB9_SYMMI</name>
<dbReference type="OrthoDB" id="407015at2759"/>
<dbReference type="AlphaFoldDB" id="A0A1Q9CXB9"/>
<protein>
    <submittedName>
        <fullName evidence="1">Uncharacterized protein</fullName>
    </submittedName>
</protein>
<sequence length="629" mass="69974">MDSSPSLKQLVQQGWKYHRATFDLYLWLGGTEWSQAAIEQVMLPELSRLAAADRGAFESELRVRKVSVDLAGTRLTDNALAAFLASWPRLGLSHCSICFKLQRNLLTDKAMSALGHFAVAETTGVLEELHATHQLGPGLHREAVLHFLSKLSSSGKYPLWVKRRRCFRPVHLRLGHCGIQNPEAIAEELESKTGARVCFAEHQGCVRMSCINAKSGSGGTCPLAHLYDFRSQEQPTELAEPCERLTFSAARERERGKTFLCGSCQKSLPIDMFTRSQFQKAAAMDDGRGESESHLVRRCNECVTQPCCACSKELPLTAFANSQMLRPQGSRRCRVCASETWWCIRCARPRAQSDFSSFEARKGKRIAKVCQDCNKSNTYFDRRHALCVAFSGRYAAAPSRLPCFSREILSCILAYARESQFVCIGMTSFTCTLCNKTFSFLANGGDGSPVERHLRTSQQHAKRLRSFEAGKLVELATTGLEPERFSHLGLRGAFCSSEQLKEAASLVDVWALRVQEPELEASLFNFHSLRTREEADARGPRWASPEQVEKARWILQQQSARRADELGAPAHGQAELASFFASVGGEDVARGSQRAQHEKFHKLQMLCSAGGSDDDQDPETLALMAFLSD</sequence>
<evidence type="ECO:0000313" key="1">
    <source>
        <dbReference type="EMBL" id="OLP87574.1"/>
    </source>
</evidence>
<dbReference type="EMBL" id="LSRX01000853">
    <property type="protein sequence ID" value="OLP87574.1"/>
    <property type="molecule type" value="Genomic_DNA"/>
</dbReference>
<dbReference type="Proteomes" id="UP000186817">
    <property type="component" value="Unassembled WGS sequence"/>
</dbReference>